<sequence>MVDTATASRGTTGLGPARLGLVVLALAVFGAVTTEMLPVGLLPAISRQLGLTASVTGLLVSLYAVMVMLLSVPLTLATRRIPGKVLLLSTIGSYAVSSLICALAPNAGLLAAGRALGGLTHAIFFSVCIGYASRLVPASQTGRALALVSSGVAAGLILGAPLATALGNAVGWRAGFGALVVLMIAVLILMAFTLPAADTTDVAATPVRTGRRWDAVPVLAANALAYFGQYAVYTYVAVLLLRSGATPSWIAPILFLFGGFGLLGIWRAAHSLDHRPRRTALVVLLVSGAGMIAVSAGFPSLLLVVVFGVVWNAAFGPAPSLFQSAAIRSDATSPEISGAWLNASANVGIAGGAAFGGLLLSAYGIRTLAWAGSIPILLAAVMVLVGRKGFPSTGTATS</sequence>
<feature type="transmembrane region" description="Helical" evidence="6">
    <location>
        <begin position="51"/>
        <end position="73"/>
    </location>
</feature>
<dbReference type="AlphaFoldDB" id="A0A1I2S8H3"/>
<dbReference type="Proteomes" id="UP000533017">
    <property type="component" value="Unassembled WGS sequence"/>
</dbReference>
<comment type="subcellular location">
    <subcellularLocation>
        <location evidence="1">Cell membrane</location>
        <topology evidence="1">Multi-pass membrane protein</topology>
    </subcellularLocation>
</comment>
<dbReference type="RefSeq" id="WP_092883370.1">
    <property type="nucleotide sequence ID" value="NZ_FOOI01000006.1"/>
</dbReference>
<dbReference type="GO" id="GO:0022857">
    <property type="term" value="F:transmembrane transporter activity"/>
    <property type="evidence" value="ECO:0007669"/>
    <property type="project" value="InterPro"/>
</dbReference>
<feature type="transmembrane region" description="Helical" evidence="6">
    <location>
        <begin position="111"/>
        <end position="132"/>
    </location>
</feature>
<evidence type="ECO:0000256" key="4">
    <source>
        <dbReference type="ARBA" id="ARBA00022989"/>
    </source>
</evidence>
<organism evidence="9 10">
    <name type="scientific">Actinopolymorpha cephalotaxi</name>
    <dbReference type="NCBI Taxonomy" id="504797"/>
    <lineage>
        <taxon>Bacteria</taxon>
        <taxon>Bacillati</taxon>
        <taxon>Actinomycetota</taxon>
        <taxon>Actinomycetes</taxon>
        <taxon>Propionibacteriales</taxon>
        <taxon>Actinopolymorphaceae</taxon>
        <taxon>Actinopolymorpha</taxon>
    </lineage>
</organism>
<feature type="transmembrane region" description="Helical" evidence="6">
    <location>
        <begin position="144"/>
        <end position="166"/>
    </location>
</feature>
<dbReference type="Proteomes" id="UP000199052">
    <property type="component" value="Unassembled WGS sequence"/>
</dbReference>
<feature type="domain" description="Major facilitator superfamily (MFS) profile" evidence="7">
    <location>
        <begin position="19"/>
        <end position="390"/>
    </location>
</feature>
<evidence type="ECO:0000259" key="7">
    <source>
        <dbReference type="PROSITE" id="PS50850"/>
    </source>
</evidence>
<dbReference type="EMBL" id="FOOI01000006">
    <property type="protein sequence ID" value="SFG49195.1"/>
    <property type="molecule type" value="Genomic_DNA"/>
</dbReference>
<dbReference type="InterPro" id="IPR001958">
    <property type="entry name" value="Tet-R_TetA/multi-R_MdtG-like"/>
</dbReference>
<feature type="transmembrane region" description="Helical" evidence="6">
    <location>
        <begin position="367"/>
        <end position="385"/>
    </location>
</feature>
<dbReference type="CDD" id="cd17324">
    <property type="entry name" value="MFS_NepI_like"/>
    <property type="match status" value="1"/>
</dbReference>
<keyword evidence="3 6" id="KW-0812">Transmembrane</keyword>
<dbReference type="InterPro" id="IPR036259">
    <property type="entry name" value="MFS_trans_sf"/>
</dbReference>
<evidence type="ECO:0000256" key="6">
    <source>
        <dbReference type="SAM" id="Phobius"/>
    </source>
</evidence>
<gene>
    <name evidence="8" type="ORF">FHR37_005923</name>
    <name evidence="9" type="ORF">SAMN05421678_106145</name>
</gene>
<evidence type="ECO:0000313" key="9">
    <source>
        <dbReference type="EMBL" id="SFG49195.1"/>
    </source>
</evidence>
<proteinExistence type="predicted"/>
<feature type="transmembrane region" description="Helical" evidence="6">
    <location>
        <begin position="21"/>
        <end position="45"/>
    </location>
</feature>
<feature type="transmembrane region" description="Helical" evidence="6">
    <location>
        <begin position="249"/>
        <end position="269"/>
    </location>
</feature>
<dbReference type="OrthoDB" id="9814237at2"/>
<dbReference type="GO" id="GO:0005886">
    <property type="term" value="C:plasma membrane"/>
    <property type="evidence" value="ECO:0007669"/>
    <property type="project" value="UniProtKB-SubCell"/>
</dbReference>
<accession>A0A1I2S8H3</accession>
<dbReference type="InterPro" id="IPR050189">
    <property type="entry name" value="MFS_Efflux_Transporters"/>
</dbReference>
<evidence type="ECO:0000256" key="1">
    <source>
        <dbReference type="ARBA" id="ARBA00004651"/>
    </source>
</evidence>
<dbReference type="Pfam" id="PF07690">
    <property type="entry name" value="MFS_1"/>
    <property type="match status" value="1"/>
</dbReference>
<dbReference type="STRING" id="504797.SAMN05421678_106145"/>
<dbReference type="PANTHER" id="PTHR43124">
    <property type="entry name" value="PURINE EFFLUX PUMP PBUE"/>
    <property type="match status" value="1"/>
</dbReference>
<evidence type="ECO:0000256" key="5">
    <source>
        <dbReference type="ARBA" id="ARBA00023136"/>
    </source>
</evidence>
<evidence type="ECO:0000313" key="8">
    <source>
        <dbReference type="EMBL" id="NYH87072.1"/>
    </source>
</evidence>
<feature type="transmembrane region" description="Helical" evidence="6">
    <location>
        <begin position="281"/>
        <end position="311"/>
    </location>
</feature>
<dbReference type="InterPro" id="IPR011701">
    <property type="entry name" value="MFS"/>
</dbReference>
<evidence type="ECO:0000256" key="3">
    <source>
        <dbReference type="ARBA" id="ARBA00022692"/>
    </source>
</evidence>
<feature type="transmembrane region" description="Helical" evidence="6">
    <location>
        <begin position="215"/>
        <end position="237"/>
    </location>
</feature>
<keyword evidence="11" id="KW-1185">Reference proteome</keyword>
<dbReference type="PROSITE" id="PS50850">
    <property type="entry name" value="MFS"/>
    <property type="match status" value="1"/>
</dbReference>
<keyword evidence="4 6" id="KW-1133">Transmembrane helix</keyword>
<dbReference type="PRINTS" id="PR01035">
    <property type="entry name" value="TCRTETA"/>
</dbReference>
<evidence type="ECO:0000313" key="11">
    <source>
        <dbReference type="Proteomes" id="UP000533017"/>
    </source>
</evidence>
<reference evidence="8 11" key="2">
    <citation type="submission" date="2020-07" db="EMBL/GenBank/DDBJ databases">
        <title>Sequencing the genomes of 1000 actinobacteria strains.</title>
        <authorList>
            <person name="Klenk H.-P."/>
        </authorList>
    </citation>
    <scope>NUCLEOTIDE SEQUENCE [LARGE SCALE GENOMIC DNA]</scope>
    <source>
        <strain evidence="8 11">DSM 45117</strain>
    </source>
</reference>
<reference evidence="9 10" key="1">
    <citation type="submission" date="2016-10" db="EMBL/GenBank/DDBJ databases">
        <authorList>
            <person name="de Groot N.N."/>
        </authorList>
    </citation>
    <scope>NUCLEOTIDE SEQUENCE [LARGE SCALE GENOMIC DNA]</scope>
    <source>
        <strain evidence="9 10">CPCC 202808</strain>
    </source>
</reference>
<evidence type="ECO:0000313" key="10">
    <source>
        <dbReference type="Proteomes" id="UP000199052"/>
    </source>
</evidence>
<feature type="transmembrane region" description="Helical" evidence="6">
    <location>
        <begin position="339"/>
        <end position="360"/>
    </location>
</feature>
<feature type="transmembrane region" description="Helical" evidence="6">
    <location>
        <begin position="85"/>
        <end position="105"/>
    </location>
</feature>
<evidence type="ECO:0000256" key="2">
    <source>
        <dbReference type="ARBA" id="ARBA00022475"/>
    </source>
</evidence>
<keyword evidence="5 6" id="KW-0472">Membrane</keyword>
<feature type="transmembrane region" description="Helical" evidence="6">
    <location>
        <begin position="172"/>
        <end position="194"/>
    </location>
</feature>
<name>A0A1I2S8H3_9ACTN</name>
<dbReference type="Gene3D" id="1.20.1250.20">
    <property type="entry name" value="MFS general substrate transporter like domains"/>
    <property type="match status" value="1"/>
</dbReference>
<protein>
    <submittedName>
        <fullName evidence="8">MFS family arabinose efflux permease</fullName>
    </submittedName>
    <submittedName>
        <fullName evidence="9">Predicted arabinose efflux permease, MFS family</fullName>
    </submittedName>
</protein>
<dbReference type="PANTHER" id="PTHR43124:SF5">
    <property type="entry name" value="PURINE RIBONUCLEOSIDE EFFLUX PUMP NEPI"/>
    <property type="match status" value="1"/>
</dbReference>
<dbReference type="InterPro" id="IPR020846">
    <property type="entry name" value="MFS_dom"/>
</dbReference>
<dbReference type="EMBL" id="JACBZA010000001">
    <property type="protein sequence ID" value="NYH87072.1"/>
    <property type="molecule type" value="Genomic_DNA"/>
</dbReference>
<keyword evidence="2" id="KW-1003">Cell membrane</keyword>
<dbReference type="SUPFAM" id="SSF103473">
    <property type="entry name" value="MFS general substrate transporter"/>
    <property type="match status" value="1"/>
</dbReference>